<keyword evidence="1" id="KW-0812">Transmembrane</keyword>
<dbReference type="Proteomes" id="UP000185207">
    <property type="component" value="Unassembled WGS sequence"/>
</dbReference>
<feature type="transmembrane region" description="Helical" evidence="1">
    <location>
        <begin position="24"/>
        <end position="45"/>
    </location>
</feature>
<dbReference type="EMBL" id="FSRK01000001">
    <property type="protein sequence ID" value="SIN79544.1"/>
    <property type="molecule type" value="Genomic_DNA"/>
</dbReference>
<dbReference type="STRING" id="1416779.SAMN05444409_0392"/>
<proteinExistence type="predicted"/>
<evidence type="ECO:0000313" key="2">
    <source>
        <dbReference type="EMBL" id="SIN79544.1"/>
    </source>
</evidence>
<evidence type="ECO:0008006" key="4">
    <source>
        <dbReference type="Google" id="ProtNLM"/>
    </source>
</evidence>
<reference evidence="3" key="1">
    <citation type="submission" date="2016-11" db="EMBL/GenBank/DDBJ databases">
        <authorList>
            <person name="Varghese N."/>
            <person name="Submissions S."/>
        </authorList>
    </citation>
    <scope>NUCLEOTIDE SEQUENCE [LARGE SCALE GENOMIC DNA]</scope>
    <source>
        <strain evidence="3">DSM 27623</strain>
    </source>
</reference>
<keyword evidence="3" id="KW-1185">Reference proteome</keyword>
<name>A0A1N6E935_9FLAO</name>
<dbReference type="AlphaFoldDB" id="A0A1N6E935"/>
<keyword evidence="1" id="KW-0472">Membrane</keyword>
<keyword evidence="1" id="KW-1133">Transmembrane helix</keyword>
<evidence type="ECO:0000313" key="3">
    <source>
        <dbReference type="Proteomes" id="UP000185207"/>
    </source>
</evidence>
<gene>
    <name evidence="2" type="ORF">SAMN05444409_0392</name>
</gene>
<feature type="transmembrane region" description="Helical" evidence="1">
    <location>
        <begin position="51"/>
        <end position="70"/>
    </location>
</feature>
<evidence type="ECO:0000256" key="1">
    <source>
        <dbReference type="SAM" id="Phobius"/>
    </source>
</evidence>
<organism evidence="2 3">
    <name type="scientific">Epilithonimonas zeae</name>
    <dbReference type="NCBI Taxonomy" id="1416779"/>
    <lineage>
        <taxon>Bacteria</taxon>
        <taxon>Pseudomonadati</taxon>
        <taxon>Bacteroidota</taxon>
        <taxon>Flavobacteriia</taxon>
        <taxon>Flavobacteriales</taxon>
        <taxon>Weeksellaceae</taxon>
        <taxon>Chryseobacterium group</taxon>
        <taxon>Epilithonimonas</taxon>
    </lineage>
</organism>
<protein>
    <recommendedName>
        <fullName evidence="4">Redox-active disulfide protein 2</fullName>
    </recommendedName>
</protein>
<accession>A0A1N6E935</accession>
<sequence length="84" mass="9792">MKHSQNLTELSNEELQKLFKQARMFLKIFFSIFILLLITCLYITVNKGFGVFTILPLTFIPLVIANIFSYGKVKGEMKNRNLFN</sequence>